<reference evidence="2 3" key="1">
    <citation type="submission" date="2024-04" db="EMBL/GenBank/DDBJ databases">
        <title>Tritrichomonas musculus Genome.</title>
        <authorList>
            <person name="Alves-Ferreira E."/>
            <person name="Grigg M."/>
            <person name="Lorenzi H."/>
            <person name="Galac M."/>
        </authorList>
    </citation>
    <scope>NUCLEOTIDE SEQUENCE [LARGE SCALE GENOMIC DNA]</scope>
    <source>
        <strain evidence="2 3">EAF2021</strain>
    </source>
</reference>
<proteinExistence type="predicted"/>
<sequence>MTNRNTNFELFKLPYQDKTKPGKALLIMCFCSEYQKSLIKEVTHVFIDRTFKITPPDFEQVLVLLGRLVKTNVPIAYFLLPNKSQEIYVKAFNMFKQETNATFRSEINYFVDFEIAEINAVKKCFMQSGNSFQLCYFHFTQFTARYFHTSPIICQKPKLYELLTTSPIFCHSLLKKKCSLGLQNKLNDYSNDERKNTEEVEEELNIIQNAFTPQKTKIWKISNQAQ</sequence>
<name>A0ABR2JSH3_9EUKA</name>
<evidence type="ECO:0000313" key="3">
    <source>
        <dbReference type="Proteomes" id="UP001470230"/>
    </source>
</evidence>
<evidence type="ECO:0000313" key="2">
    <source>
        <dbReference type="EMBL" id="KAK8881376.1"/>
    </source>
</evidence>
<dbReference type="EMBL" id="JAPFFF010000010">
    <property type="protein sequence ID" value="KAK8881376.1"/>
    <property type="molecule type" value="Genomic_DNA"/>
</dbReference>
<feature type="domain" description="MULE transposase" evidence="1">
    <location>
        <begin position="45"/>
        <end position="141"/>
    </location>
</feature>
<gene>
    <name evidence="2" type="ORF">M9Y10_004112</name>
</gene>
<dbReference type="Pfam" id="PF10551">
    <property type="entry name" value="MULE"/>
    <property type="match status" value="1"/>
</dbReference>
<protein>
    <recommendedName>
        <fullName evidence="1">MULE transposase domain-containing protein</fullName>
    </recommendedName>
</protein>
<organism evidence="2 3">
    <name type="scientific">Tritrichomonas musculus</name>
    <dbReference type="NCBI Taxonomy" id="1915356"/>
    <lineage>
        <taxon>Eukaryota</taxon>
        <taxon>Metamonada</taxon>
        <taxon>Parabasalia</taxon>
        <taxon>Tritrichomonadida</taxon>
        <taxon>Tritrichomonadidae</taxon>
        <taxon>Tritrichomonas</taxon>
    </lineage>
</organism>
<dbReference type="Proteomes" id="UP001470230">
    <property type="component" value="Unassembled WGS sequence"/>
</dbReference>
<keyword evidence="3" id="KW-1185">Reference proteome</keyword>
<comment type="caution">
    <text evidence="2">The sequence shown here is derived from an EMBL/GenBank/DDBJ whole genome shotgun (WGS) entry which is preliminary data.</text>
</comment>
<accession>A0ABR2JSH3</accession>
<evidence type="ECO:0000259" key="1">
    <source>
        <dbReference type="Pfam" id="PF10551"/>
    </source>
</evidence>
<dbReference type="InterPro" id="IPR018289">
    <property type="entry name" value="MULE_transposase_dom"/>
</dbReference>